<evidence type="ECO:0000256" key="1">
    <source>
        <dbReference type="SAM" id="SignalP"/>
    </source>
</evidence>
<dbReference type="AlphaFoldDB" id="A0A0P7YVY8"/>
<feature type="signal peptide" evidence="1">
    <location>
        <begin position="1"/>
        <end position="19"/>
    </location>
</feature>
<proteinExistence type="predicted"/>
<evidence type="ECO:0000313" key="2">
    <source>
        <dbReference type="EMBL" id="KPQ20131.1"/>
    </source>
</evidence>
<evidence type="ECO:0000313" key="3">
    <source>
        <dbReference type="Proteomes" id="UP000050421"/>
    </source>
</evidence>
<gene>
    <name evidence="2" type="ORF">HLUCCX10_00005</name>
</gene>
<dbReference type="STRING" id="1305737.GCA_000526355_03428"/>
<dbReference type="EMBL" id="LJXT01000001">
    <property type="protein sequence ID" value="KPQ20131.1"/>
    <property type="molecule type" value="Genomic_DNA"/>
</dbReference>
<protein>
    <submittedName>
        <fullName evidence="2">Uncharacterized protein</fullName>
    </submittedName>
</protein>
<keyword evidence="1" id="KW-0732">Signal</keyword>
<reference evidence="2 3" key="1">
    <citation type="submission" date="2015-09" db="EMBL/GenBank/DDBJ databases">
        <title>Identification and resolution of microdiversity through metagenomic sequencing of parallel consortia.</title>
        <authorList>
            <person name="Nelson W.C."/>
            <person name="Romine M.F."/>
            <person name="Lindemann S.R."/>
        </authorList>
    </citation>
    <scope>NUCLEOTIDE SEQUENCE [LARGE SCALE GENOMIC DNA]</scope>
    <source>
        <strain evidence="2">HL-49</strain>
    </source>
</reference>
<name>A0A0P7YVY8_9BACT</name>
<sequence>MKKLLSLGILFLLSLSVFAIEGYEMKTEPCSDDNTYDACRYEPDEFCSISEQTFCDDPPTVGG</sequence>
<dbReference type="PATRIC" id="fig|1305737.6.peg.439"/>
<accession>A0A0P7YVY8</accession>
<comment type="caution">
    <text evidence="2">The sequence shown here is derived from an EMBL/GenBank/DDBJ whole genome shotgun (WGS) entry which is preliminary data.</text>
</comment>
<feature type="chain" id="PRO_5006146696" evidence="1">
    <location>
        <begin position="20"/>
        <end position="63"/>
    </location>
</feature>
<organism evidence="2 3">
    <name type="scientific">Algoriphagus marincola HL-49</name>
    <dbReference type="NCBI Taxonomy" id="1305737"/>
    <lineage>
        <taxon>Bacteria</taxon>
        <taxon>Pseudomonadati</taxon>
        <taxon>Bacteroidota</taxon>
        <taxon>Cytophagia</taxon>
        <taxon>Cytophagales</taxon>
        <taxon>Cyclobacteriaceae</taxon>
        <taxon>Algoriphagus</taxon>
    </lineage>
</organism>
<dbReference type="Proteomes" id="UP000050421">
    <property type="component" value="Unassembled WGS sequence"/>
</dbReference>